<feature type="domain" description="PHL" evidence="3">
    <location>
        <begin position="630"/>
        <end position="786"/>
    </location>
</feature>
<feature type="region of interest" description="Disordered" evidence="1">
    <location>
        <begin position="1132"/>
        <end position="1186"/>
    </location>
</feature>
<evidence type="ECO:0000313" key="5">
    <source>
        <dbReference type="Proteomes" id="UP000525078"/>
    </source>
</evidence>
<feature type="compositionally biased region" description="Polar residues" evidence="1">
    <location>
        <begin position="795"/>
        <end position="807"/>
    </location>
</feature>
<reference evidence="4 5" key="1">
    <citation type="journal article" date="2020" name="bioRxiv">
        <title>Sequence and annotation of 42 cannabis genomes reveals extensive copy number variation in cannabinoid synthesis and pathogen resistance genes.</title>
        <authorList>
            <person name="Mckernan K.J."/>
            <person name="Helbert Y."/>
            <person name="Kane L.T."/>
            <person name="Ebling H."/>
            <person name="Zhang L."/>
            <person name="Liu B."/>
            <person name="Eaton Z."/>
            <person name="Mclaughlin S."/>
            <person name="Kingan S."/>
            <person name="Baybayan P."/>
            <person name="Concepcion G."/>
            <person name="Jordan M."/>
            <person name="Riva A."/>
            <person name="Barbazuk W."/>
            <person name="Harkins T."/>
        </authorList>
    </citation>
    <scope>NUCLEOTIDE SEQUENCE [LARGE SCALE GENOMIC DNA]</scope>
    <source>
        <strain evidence="5">cv. Jamaican Lion 4</strain>
        <tissue evidence="4">Leaf</tissue>
    </source>
</reference>
<dbReference type="InterPro" id="IPR046468">
    <property type="entry name" value="Spt20-like_SEP"/>
</dbReference>
<feature type="domain" description="Spt20-like SEP" evidence="2">
    <location>
        <begin position="98"/>
        <end position="241"/>
    </location>
</feature>
<dbReference type="PANTHER" id="PTHR13526">
    <property type="entry name" value="TRANSCRIPTION FACTOR SPT20 HOMOLOG"/>
    <property type="match status" value="1"/>
</dbReference>
<evidence type="ECO:0000256" key="1">
    <source>
        <dbReference type="SAM" id="MobiDB-lite"/>
    </source>
</evidence>
<dbReference type="GO" id="GO:0003712">
    <property type="term" value="F:transcription coregulator activity"/>
    <property type="evidence" value="ECO:0007669"/>
    <property type="project" value="InterPro"/>
</dbReference>
<feature type="compositionally biased region" description="Low complexity" evidence="1">
    <location>
        <begin position="1145"/>
        <end position="1163"/>
    </location>
</feature>
<feature type="compositionally biased region" description="Polar residues" evidence="1">
    <location>
        <begin position="1174"/>
        <end position="1186"/>
    </location>
</feature>
<feature type="compositionally biased region" description="Polar residues" evidence="1">
    <location>
        <begin position="1132"/>
        <end position="1144"/>
    </location>
</feature>
<name>A0A7J6DXX3_CANSA</name>
<dbReference type="Pfam" id="PF12090">
    <property type="entry name" value="Spt20_SEP"/>
    <property type="match status" value="1"/>
</dbReference>
<dbReference type="GO" id="GO:0000124">
    <property type="term" value="C:SAGA complex"/>
    <property type="evidence" value="ECO:0007669"/>
    <property type="project" value="InterPro"/>
</dbReference>
<evidence type="ECO:0000259" key="3">
    <source>
        <dbReference type="Pfam" id="PF20474"/>
    </source>
</evidence>
<protein>
    <submittedName>
        <fullName evidence="4">Uncharacterized protein</fullName>
    </submittedName>
</protein>
<feature type="region of interest" description="Disordered" evidence="1">
    <location>
        <begin position="1087"/>
        <end position="1106"/>
    </location>
</feature>
<comment type="caution">
    <text evidence="4">The sequence shown here is derived from an EMBL/GenBank/DDBJ whole genome shotgun (WGS) entry which is preliminary data.</text>
</comment>
<organism evidence="4 5">
    <name type="scientific">Cannabis sativa</name>
    <name type="common">Hemp</name>
    <name type="synonym">Marijuana</name>
    <dbReference type="NCBI Taxonomy" id="3483"/>
    <lineage>
        <taxon>Eukaryota</taxon>
        <taxon>Viridiplantae</taxon>
        <taxon>Streptophyta</taxon>
        <taxon>Embryophyta</taxon>
        <taxon>Tracheophyta</taxon>
        <taxon>Spermatophyta</taxon>
        <taxon>Magnoliopsida</taxon>
        <taxon>eudicotyledons</taxon>
        <taxon>Gunneridae</taxon>
        <taxon>Pentapetalae</taxon>
        <taxon>rosids</taxon>
        <taxon>fabids</taxon>
        <taxon>Rosales</taxon>
        <taxon>Cannabaceae</taxon>
        <taxon>Cannabis</taxon>
    </lineage>
</organism>
<dbReference type="EMBL" id="JAATIP010000351">
    <property type="protein sequence ID" value="KAF4350982.1"/>
    <property type="molecule type" value="Genomic_DNA"/>
</dbReference>
<evidence type="ECO:0000259" key="2">
    <source>
        <dbReference type="Pfam" id="PF12090"/>
    </source>
</evidence>
<dbReference type="PANTHER" id="PTHR13526:SF23">
    <property type="entry name" value="PROTEIN PHYTOCHROME-DEPENDENT LATE-FLOWERING-LIKE"/>
    <property type="match status" value="1"/>
</dbReference>
<feature type="region of interest" description="Disordered" evidence="1">
    <location>
        <begin position="792"/>
        <end position="813"/>
    </location>
</feature>
<dbReference type="Pfam" id="PF20474">
    <property type="entry name" value="PHL"/>
    <property type="match status" value="1"/>
</dbReference>
<evidence type="ECO:0000313" key="4">
    <source>
        <dbReference type="EMBL" id="KAF4350982.1"/>
    </source>
</evidence>
<dbReference type="InterPro" id="IPR046467">
    <property type="entry name" value="PHL_dom"/>
</dbReference>
<feature type="region of interest" description="Disordered" evidence="1">
    <location>
        <begin position="19"/>
        <end position="44"/>
    </location>
</feature>
<proteinExistence type="predicted"/>
<dbReference type="AlphaFoldDB" id="A0A7J6DXX3"/>
<accession>A0A7J6DXX3</accession>
<gene>
    <name evidence="4" type="ORF">F8388_021689</name>
</gene>
<dbReference type="Proteomes" id="UP000525078">
    <property type="component" value="Unassembled WGS sequence"/>
</dbReference>
<dbReference type="GO" id="GO:0006357">
    <property type="term" value="P:regulation of transcription by RNA polymerase II"/>
    <property type="evidence" value="ECO:0007669"/>
    <property type="project" value="TreeGrafter"/>
</dbReference>
<dbReference type="InterPro" id="IPR021950">
    <property type="entry name" value="Spt20"/>
</dbReference>
<sequence>MGVSFKVARMGTRYRPKLVEVENDRLDEEENESSDSRSSGDQGNFSGVGNKISALSCGVAKNALIPSASDGNECFFPCSLLDVLRNASFDNVVFADIEVSFSLHLFPNGFSIGKVSESFNIAPDKLYPYNRSSETLFSAIEYGWLPGDIFDDLPIKYVNGHVLCEIHDYRNCLLQKEGICSIQKSPIVHRVILQMSMENVVKDIMLISDDSWTYNDLLEVESRIVKALQPNLCLNPQPSMGIHYGETLTKKVNLEISWSWKKRKQCNAPTTTNQIFTEDLSHATLTPSDSACQNVHQDEGVMLAKKDIPTLVLEKTNTQVYPLTSHQNFQLEKTRVPLTLVGLGASNSSVPIRATKKRTIDKTKPASSNLIVTEVYHDQAIQQPAIKKPKEEPVDFSYPQFLGESITASVTPQLQRQNALVHQKIEAGKVLPERFQDKGHLSQLLTSRLALTRRDIPYSAFGSATSNLKQESLNFPGIVLGNMEDMRVNFTDGVPIQGQQALHLLKTDNRIENTLKNPIAHAIEKHGAKGKLSSRRNVLEKPRLICDGSTAPSSQNVESTKAITILKRKATPDVKSWSISLFDSNTYRKHVQIANANRISEGINPLSHTSEIEGGRILERFSKIKELTQRCKLIKKPKLDEMLVTKGENFHKTENVAFHLSHCEESNISVATIWDQVYSSQLSMGANNVCKARILMFVRQESPVIEDGIHFHGGETHIRLELAQEFNKIQVEANVLYGSKYEDAPTVLSPIPTFPCARYAERFITQFCSLMTREGYLLAYDHVLPKYPEIEGRQEPSSTVNQPSETSEPPCKPNFNPMTANMSVHNSSHLQFKQNYPEEGGQLPLTENVQSSPQFTSNHLPNLDLDLDFTAQLSSITSQIQAVIERGQLRHQIQERQRIQELLMQRKAMLGGVAAMNAEGCLGPRNFSFGSVGNNVTNPMASSNNKIYEGARMLSVGNIGQKNNPCSSNSFGLNDNKRVLASTPSTGNGQWGGLEDVVQGYRNPKPIAKQCQQVGSSPSQHNLESVNFGQQVGSSSSTGLNSPQTEQCSLESVNFGLQVQHYAQLLQTNQGSSESVNFGQQASSSFAGLNSQQFPQPPPQTNHQHSVESVNFSQHVQQYALLLQTNHGSLESVNFGSSSSEVNSQQFAQPPQTIQQRQQKPKPVSVGTRKKSTKGSQGTVQTGRKK</sequence>